<organism evidence="2 3">
    <name type="scientific">Georgenia muralis</name>
    <dbReference type="NCBI Taxonomy" id="154117"/>
    <lineage>
        <taxon>Bacteria</taxon>
        <taxon>Bacillati</taxon>
        <taxon>Actinomycetota</taxon>
        <taxon>Actinomycetes</taxon>
        <taxon>Micrococcales</taxon>
        <taxon>Bogoriellaceae</taxon>
        <taxon>Georgenia</taxon>
    </lineage>
</organism>
<protein>
    <submittedName>
        <fullName evidence="2">Lysophospholipase L1-like esterase</fullName>
    </submittedName>
</protein>
<dbReference type="InterPro" id="IPR036514">
    <property type="entry name" value="SGNH_hydro_sf"/>
</dbReference>
<dbReference type="AlphaFoldDB" id="A0A3N4ZXN0"/>
<dbReference type="Gene3D" id="3.40.50.1110">
    <property type="entry name" value="SGNH hydrolase"/>
    <property type="match status" value="1"/>
</dbReference>
<gene>
    <name evidence="2" type="ORF">EDD32_0228</name>
</gene>
<evidence type="ECO:0000259" key="1">
    <source>
        <dbReference type="Pfam" id="PF13472"/>
    </source>
</evidence>
<name>A0A3N4ZXN0_9MICO</name>
<dbReference type="RefSeq" id="WP_246005914.1">
    <property type="nucleotide sequence ID" value="NZ_RKRA01000001.1"/>
</dbReference>
<evidence type="ECO:0000313" key="3">
    <source>
        <dbReference type="Proteomes" id="UP000280726"/>
    </source>
</evidence>
<dbReference type="SUPFAM" id="SSF52266">
    <property type="entry name" value="SGNH hydrolase"/>
    <property type="match status" value="1"/>
</dbReference>
<dbReference type="EMBL" id="RKRA01000001">
    <property type="protein sequence ID" value="RPF25815.1"/>
    <property type="molecule type" value="Genomic_DNA"/>
</dbReference>
<feature type="domain" description="SGNH hydrolase-type esterase" evidence="1">
    <location>
        <begin position="10"/>
        <end position="177"/>
    </location>
</feature>
<dbReference type="Proteomes" id="UP000280726">
    <property type="component" value="Unassembled WGS sequence"/>
</dbReference>
<proteinExistence type="predicted"/>
<sequence length="198" mass="21077">MGEGQLRICVIGDELTAGTGDARGLGWVGRVMARTTTEEPAFVAQLAVPGESSTALSARWETECRRRFGAHTDNRLVIGLGSTDLDEGLSLARSRLNLANILDGAAASRVSCFVVGPPPRPAADPEALAALSQAYADVCQRRHVPYAETFEPLRTHEQWHADVAAGDGTHPGQAGYGLLAWLVLHSGWHDWLGAEPAS</sequence>
<comment type="caution">
    <text evidence="2">The sequence shown here is derived from an EMBL/GenBank/DDBJ whole genome shotgun (WGS) entry which is preliminary data.</text>
</comment>
<keyword evidence="3" id="KW-1185">Reference proteome</keyword>
<reference evidence="2 3" key="1">
    <citation type="submission" date="2018-11" db="EMBL/GenBank/DDBJ databases">
        <title>Sequencing the genomes of 1000 actinobacteria strains.</title>
        <authorList>
            <person name="Klenk H.-P."/>
        </authorList>
    </citation>
    <scope>NUCLEOTIDE SEQUENCE [LARGE SCALE GENOMIC DNA]</scope>
    <source>
        <strain evidence="2 3">DSM 14418</strain>
    </source>
</reference>
<accession>A0A3N4ZXN0</accession>
<dbReference type="Pfam" id="PF13472">
    <property type="entry name" value="Lipase_GDSL_2"/>
    <property type="match status" value="1"/>
</dbReference>
<evidence type="ECO:0000313" key="2">
    <source>
        <dbReference type="EMBL" id="RPF25815.1"/>
    </source>
</evidence>
<dbReference type="InterPro" id="IPR013830">
    <property type="entry name" value="SGNH_hydro"/>
</dbReference>